<proteinExistence type="predicted"/>
<comment type="caution">
    <text evidence="1">The sequence shown here is derived from an EMBL/GenBank/DDBJ whole genome shotgun (WGS) entry which is preliminary data.</text>
</comment>
<sequence>MFGGKVLNYINSAPYIIQTPSFCAQCDLILTFRCSYRVFRNTPENLSEIPPMRDLIVQNLLLKQNADNLKIMINLMICDKIQISSNVILSTPCFEHVNHNHKNEVEECFHIRYFTRISHNLNA</sequence>
<dbReference type="EMBL" id="CAWYQH010000002">
    <property type="protein sequence ID" value="CAK8673955.1"/>
    <property type="molecule type" value="Genomic_DNA"/>
</dbReference>
<accession>A0ABP0F2Q9</accession>
<reference evidence="1 2" key="1">
    <citation type="submission" date="2024-02" db="EMBL/GenBank/DDBJ databases">
        <authorList>
            <person name="Daric V."/>
            <person name="Darras S."/>
        </authorList>
    </citation>
    <scope>NUCLEOTIDE SEQUENCE [LARGE SCALE GENOMIC DNA]</scope>
</reference>
<evidence type="ECO:0000313" key="2">
    <source>
        <dbReference type="Proteomes" id="UP001642483"/>
    </source>
</evidence>
<organism evidence="1 2">
    <name type="scientific">Clavelina lepadiformis</name>
    <name type="common">Light-bulb sea squirt</name>
    <name type="synonym">Ascidia lepadiformis</name>
    <dbReference type="NCBI Taxonomy" id="159417"/>
    <lineage>
        <taxon>Eukaryota</taxon>
        <taxon>Metazoa</taxon>
        <taxon>Chordata</taxon>
        <taxon>Tunicata</taxon>
        <taxon>Ascidiacea</taxon>
        <taxon>Aplousobranchia</taxon>
        <taxon>Clavelinidae</taxon>
        <taxon>Clavelina</taxon>
    </lineage>
</organism>
<protein>
    <submittedName>
        <fullName evidence="1">Uncharacterized protein</fullName>
    </submittedName>
</protein>
<dbReference type="Proteomes" id="UP001642483">
    <property type="component" value="Unassembled WGS sequence"/>
</dbReference>
<gene>
    <name evidence="1" type="ORF">CVLEPA_LOCUS3684</name>
</gene>
<keyword evidence="2" id="KW-1185">Reference proteome</keyword>
<name>A0ABP0F2Q9_CLALP</name>
<evidence type="ECO:0000313" key="1">
    <source>
        <dbReference type="EMBL" id="CAK8673955.1"/>
    </source>
</evidence>